<reference evidence="1 2" key="1">
    <citation type="journal article" date="2011" name="J. Bacteriol.">
        <title>Draft genome sequence of the polycyclic aromatic hydrocarbon-degrading, genetically engineered bioluminescent bioreporter Pseudomonas fluorescens HK44.</title>
        <authorList>
            <person name="Chauhan A."/>
            <person name="Layton A.C."/>
            <person name="Williams D.E."/>
            <person name="Smartt A.E."/>
            <person name="Ripp S."/>
            <person name="Karpinets T.V."/>
            <person name="Brown S.D."/>
            <person name="Sayler G.S."/>
        </authorList>
    </citation>
    <scope>NUCLEOTIDE SEQUENCE [LARGE SCALE GENOMIC DNA]</scope>
    <source>
        <strain evidence="1 2">HK44</strain>
    </source>
</reference>
<proteinExistence type="predicted"/>
<gene>
    <name evidence="1" type="ORF">HK44_021420</name>
</gene>
<organism evidence="1 2">
    <name type="scientific">Pseudomonas fluorescens HK44</name>
    <dbReference type="NCBI Taxonomy" id="1042209"/>
    <lineage>
        <taxon>Bacteria</taxon>
        <taxon>Pseudomonadati</taxon>
        <taxon>Pseudomonadota</taxon>
        <taxon>Gammaproteobacteria</taxon>
        <taxon>Pseudomonadales</taxon>
        <taxon>Pseudomonadaceae</taxon>
        <taxon>Pseudomonas</taxon>
    </lineage>
</organism>
<dbReference type="eggNOG" id="ENOG502ZC5F">
    <property type="taxonomic scope" value="Bacteria"/>
</dbReference>
<dbReference type="HOGENOM" id="CLU_138530_0_0_6"/>
<name>A0A010ST28_PSEFL</name>
<comment type="caution">
    <text evidence="1">The sequence shown here is derived from an EMBL/GenBank/DDBJ whole genome shotgun (WGS) entry which is preliminary data.</text>
</comment>
<sequence length="162" mass="18018">MYYWVRVVVIAIASKQPTQPLSDHWDRPCKQASGSNACILISTQGQVALEVAPNAPSAFFEAWKRGTDIAGFEWFGDGTREGLRHASSKWDLLPNMLLLNDALRALSHSQRVLLLAMVSFYNAHEGAAMLKRVGVEGLADLGRLDLERRKVIASLVLNYHGW</sequence>
<accession>A0A010ST28</accession>
<evidence type="ECO:0000313" key="2">
    <source>
        <dbReference type="Proteomes" id="UP000022611"/>
    </source>
</evidence>
<dbReference type="AlphaFoldDB" id="A0A010ST28"/>
<dbReference type="EMBL" id="AFOY02000004">
    <property type="protein sequence ID" value="EXF95920.1"/>
    <property type="molecule type" value="Genomic_DNA"/>
</dbReference>
<protein>
    <submittedName>
        <fullName evidence="1">Uncharacterized protein</fullName>
    </submittedName>
</protein>
<dbReference type="Proteomes" id="UP000022611">
    <property type="component" value="Unassembled WGS sequence"/>
</dbReference>
<dbReference type="PATRIC" id="fig|1042209.11.peg.812"/>
<evidence type="ECO:0000313" key="1">
    <source>
        <dbReference type="EMBL" id="EXF95920.1"/>
    </source>
</evidence>